<feature type="compositionally biased region" description="Low complexity" evidence="1">
    <location>
        <begin position="45"/>
        <end position="56"/>
    </location>
</feature>
<evidence type="ECO:0000313" key="3">
    <source>
        <dbReference type="Proteomes" id="UP000322667"/>
    </source>
</evidence>
<evidence type="ECO:0000313" key="2">
    <source>
        <dbReference type="EMBL" id="TYH67428.1"/>
    </source>
</evidence>
<dbReference type="EMBL" id="CM017628">
    <property type="protein sequence ID" value="TYH67428.1"/>
    <property type="molecule type" value="Genomic_DNA"/>
</dbReference>
<dbReference type="Proteomes" id="UP000322667">
    <property type="component" value="Chromosome D06"/>
</dbReference>
<accession>A0A5D2KJT7</accession>
<protein>
    <submittedName>
        <fullName evidence="2">Uncharacterized protein</fullName>
    </submittedName>
</protein>
<organism evidence="2 3">
    <name type="scientific">Gossypium tomentosum</name>
    <name type="common">Hawaiian cotton</name>
    <name type="synonym">Gossypium sandvicense</name>
    <dbReference type="NCBI Taxonomy" id="34277"/>
    <lineage>
        <taxon>Eukaryota</taxon>
        <taxon>Viridiplantae</taxon>
        <taxon>Streptophyta</taxon>
        <taxon>Embryophyta</taxon>
        <taxon>Tracheophyta</taxon>
        <taxon>Spermatophyta</taxon>
        <taxon>Magnoliopsida</taxon>
        <taxon>eudicotyledons</taxon>
        <taxon>Gunneridae</taxon>
        <taxon>Pentapetalae</taxon>
        <taxon>rosids</taxon>
        <taxon>malvids</taxon>
        <taxon>Malvales</taxon>
        <taxon>Malvaceae</taxon>
        <taxon>Malvoideae</taxon>
        <taxon>Gossypium</taxon>
    </lineage>
</organism>
<keyword evidence="3" id="KW-1185">Reference proteome</keyword>
<proteinExistence type="predicted"/>
<evidence type="ECO:0000256" key="1">
    <source>
        <dbReference type="SAM" id="MobiDB-lite"/>
    </source>
</evidence>
<feature type="region of interest" description="Disordered" evidence="1">
    <location>
        <begin position="17"/>
        <end position="56"/>
    </location>
</feature>
<dbReference type="AlphaFoldDB" id="A0A5D2KJT7"/>
<reference evidence="2 3" key="1">
    <citation type="submission" date="2019-07" db="EMBL/GenBank/DDBJ databases">
        <title>WGS assembly of Gossypium tomentosum.</title>
        <authorList>
            <person name="Chen Z.J."/>
            <person name="Sreedasyam A."/>
            <person name="Ando A."/>
            <person name="Song Q."/>
            <person name="De L."/>
            <person name="Hulse-Kemp A."/>
            <person name="Ding M."/>
            <person name="Ye W."/>
            <person name="Kirkbride R."/>
            <person name="Jenkins J."/>
            <person name="Plott C."/>
            <person name="Lovell J."/>
            <person name="Lin Y.-M."/>
            <person name="Vaughn R."/>
            <person name="Liu B."/>
            <person name="Li W."/>
            <person name="Simpson S."/>
            <person name="Scheffler B."/>
            <person name="Saski C."/>
            <person name="Grover C."/>
            <person name="Hu G."/>
            <person name="Conover J."/>
            <person name="Carlson J."/>
            <person name="Shu S."/>
            <person name="Boston L."/>
            <person name="Williams M."/>
            <person name="Peterson D."/>
            <person name="Mcgee K."/>
            <person name="Jones D."/>
            <person name="Wendel J."/>
            <person name="Stelly D."/>
            <person name="Grimwood J."/>
            <person name="Schmutz J."/>
        </authorList>
    </citation>
    <scope>NUCLEOTIDE SEQUENCE [LARGE SCALE GENOMIC DNA]</scope>
    <source>
        <strain evidence="2">7179.01</strain>
    </source>
</reference>
<sequence length="111" mass="12594">MQRRFVIPSKRKDYLIGPLLPSQASPDLHVPSPSQHRQKLPANQSSSSSRLPSSHISLLNGLRSPEALKRQVLCSNTSSSQSSRFAHYRNHIRMSSKARYTWMNTLLEVII</sequence>
<gene>
    <name evidence="2" type="ORF">ES332_D06G187800v1</name>
</gene>
<name>A0A5D2KJT7_GOSTO</name>